<dbReference type="EMBL" id="PVTJ01000008">
    <property type="protein sequence ID" value="PRY56858.1"/>
    <property type="molecule type" value="Genomic_DNA"/>
</dbReference>
<keyword evidence="1" id="KW-0472">Membrane</keyword>
<protein>
    <submittedName>
        <fullName evidence="2">Uncharacterized protein</fullName>
    </submittedName>
</protein>
<organism evidence="2 3">
    <name type="scientific">Glycomyces artemisiae</name>
    <dbReference type="NCBI Taxonomy" id="1076443"/>
    <lineage>
        <taxon>Bacteria</taxon>
        <taxon>Bacillati</taxon>
        <taxon>Actinomycetota</taxon>
        <taxon>Actinomycetes</taxon>
        <taxon>Glycomycetales</taxon>
        <taxon>Glycomycetaceae</taxon>
        <taxon>Glycomyces</taxon>
    </lineage>
</organism>
<feature type="transmembrane region" description="Helical" evidence="1">
    <location>
        <begin position="65"/>
        <end position="83"/>
    </location>
</feature>
<evidence type="ECO:0000313" key="2">
    <source>
        <dbReference type="EMBL" id="PRY56858.1"/>
    </source>
</evidence>
<evidence type="ECO:0000256" key="1">
    <source>
        <dbReference type="SAM" id="Phobius"/>
    </source>
</evidence>
<keyword evidence="1" id="KW-0812">Transmembrane</keyword>
<gene>
    <name evidence="2" type="ORF">B0I28_108169</name>
</gene>
<name>A0A2T0UG57_9ACTN</name>
<sequence>MTLLLCLLAGLCIGNGLPHFIKGITKEDYPSMLGNGPVPNLIAGWSSLTIAAFLLLAADLGAAPAVSTAVISLGVLAMGLFHAKVGAFGR</sequence>
<keyword evidence="1" id="KW-1133">Transmembrane helix</keyword>
<comment type="caution">
    <text evidence="2">The sequence shown here is derived from an EMBL/GenBank/DDBJ whole genome shotgun (WGS) entry which is preliminary data.</text>
</comment>
<dbReference type="OrthoDB" id="8084250at2"/>
<dbReference type="Proteomes" id="UP000238176">
    <property type="component" value="Unassembled WGS sequence"/>
</dbReference>
<feature type="transmembrane region" description="Helical" evidence="1">
    <location>
        <begin position="42"/>
        <end position="58"/>
    </location>
</feature>
<dbReference type="RefSeq" id="WP_106365643.1">
    <property type="nucleotide sequence ID" value="NZ_PVTJ01000008.1"/>
</dbReference>
<reference evidence="2 3" key="1">
    <citation type="submission" date="2018-03" db="EMBL/GenBank/DDBJ databases">
        <title>Genomic Encyclopedia of Type Strains, Phase III (KMG-III): the genomes of soil and plant-associated and newly described type strains.</title>
        <authorList>
            <person name="Whitman W."/>
        </authorList>
    </citation>
    <scope>NUCLEOTIDE SEQUENCE [LARGE SCALE GENOMIC DNA]</scope>
    <source>
        <strain evidence="2 3">CGMCC 4.7067</strain>
    </source>
</reference>
<dbReference type="AlphaFoldDB" id="A0A2T0UG57"/>
<evidence type="ECO:0000313" key="3">
    <source>
        <dbReference type="Proteomes" id="UP000238176"/>
    </source>
</evidence>
<proteinExistence type="predicted"/>
<keyword evidence="3" id="KW-1185">Reference proteome</keyword>
<accession>A0A2T0UG57</accession>